<keyword evidence="5 10" id="KW-0547">Nucleotide-binding</keyword>
<dbReference type="EMBL" id="NOJY02000078">
    <property type="protein sequence ID" value="RDY25376.1"/>
    <property type="molecule type" value="Genomic_DNA"/>
</dbReference>
<dbReference type="Pfam" id="PF00005">
    <property type="entry name" value="ABC_tran"/>
    <property type="match status" value="1"/>
</dbReference>
<evidence type="ECO:0000256" key="8">
    <source>
        <dbReference type="ARBA" id="ARBA00023136"/>
    </source>
</evidence>
<evidence type="ECO:0000256" key="6">
    <source>
        <dbReference type="ARBA" id="ARBA00022840"/>
    </source>
</evidence>
<sequence length="283" mass="32582">MMFKISNLTYQYEKNKLALNNINMDFSKGNVIGVIGSNGSGKSTLFMNLMGILKPTSGEILFDEKKIKHDKKSLYNLRKDVGIVFQDPEKQIFYSMVYDDIAFALRNIGINEETIKERIHEALEAVNGIDFINRPIHFLSYGQKKRVAIASVIAMKNKIVLLDEPTAGLDPISTRLIIDIIKKLSKNNVKVIISSHDMNLIYDICDYTYILNKGNIVEEGLTEEVFINEDKIIDAGLELPWLVKVCKNMNFPIFKNERDLYKYWNEKIENVEFIRKKSIEKVT</sequence>
<dbReference type="InterPro" id="IPR015856">
    <property type="entry name" value="ABC_transpr_CbiO/EcfA_su"/>
</dbReference>
<dbReference type="SUPFAM" id="SSF52540">
    <property type="entry name" value="P-loop containing nucleoside triphosphate hydrolases"/>
    <property type="match status" value="1"/>
</dbReference>
<dbReference type="PANTHER" id="PTHR43553">
    <property type="entry name" value="HEAVY METAL TRANSPORTER"/>
    <property type="match status" value="1"/>
</dbReference>
<evidence type="ECO:0000256" key="9">
    <source>
        <dbReference type="ARBA" id="ARBA00025157"/>
    </source>
</evidence>
<dbReference type="InterPro" id="IPR003439">
    <property type="entry name" value="ABC_transporter-like_ATP-bd"/>
</dbReference>
<feature type="domain" description="ABC transporter" evidence="11">
    <location>
        <begin position="3"/>
        <end position="238"/>
    </location>
</feature>
<dbReference type="SMART" id="SM00382">
    <property type="entry name" value="AAA"/>
    <property type="match status" value="1"/>
</dbReference>
<dbReference type="NCBIfam" id="TIGR01166">
    <property type="entry name" value="cbiO"/>
    <property type="match status" value="1"/>
</dbReference>
<dbReference type="InterPro" id="IPR005876">
    <property type="entry name" value="Co_trans_ATP-bd"/>
</dbReference>
<comment type="subcellular location">
    <subcellularLocation>
        <location evidence="1 10">Cell membrane</location>
        <topology evidence="1 10">Peripheral membrane protein</topology>
    </subcellularLocation>
</comment>
<evidence type="ECO:0000256" key="2">
    <source>
        <dbReference type="ARBA" id="ARBA00005417"/>
    </source>
</evidence>
<dbReference type="Gene3D" id="3.40.50.300">
    <property type="entry name" value="P-loop containing nucleotide triphosphate hydrolases"/>
    <property type="match status" value="1"/>
</dbReference>
<dbReference type="PROSITE" id="PS00211">
    <property type="entry name" value="ABC_TRANSPORTER_1"/>
    <property type="match status" value="1"/>
</dbReference>
<comment type="caution">
    <text evidence="12">The sequence shown here is derived from an EMBL/GenBank/DDBJ whole genome shotgun (WGS) entry which is preliminary data.</text>
</comment>
<dbReference type="PROSITE" id="PS50893">
    <property type="entry name" value="ABC_TRANSPORTER_2"/>
    <property type="match status" value="1"/>
</dbReference>
<evidence type="ECO:0000256" key="10">
    <source>
        <dbReference type="RuleBase" id="RU364103"/>
    </source>
</evidence>
<evidence type="ECO:0000313" key="12">
    <source>
        <dbReference type="EMBL" id="RDY25376.1"/>
    </source>
</evidence>
<evidence type="ECO:0000256" key="1">
    <source>
        <dbReference type="ARBA" id="ARBA00004202"/>
    </source>
</evidence>
<comment type="function">
    <text evidence="10">Part of an ABC transporter complex. Responsible for energy coupling to the transport system.</text>
</comment>
<dbReference type="PANTHER" id="PTHR43553:SF24">
    <property type="entry name" value="ENERGY-COUPLING FACTOR TRANSPORTER ATP-BINDING PROTEIN ECFA1"/>
    <property type="match status" value="1"/>
</dbReference>
<dbReference type="FunFam" id="3.40.50.300:FF:000224">
    <property type="entry name" value="Energy-coupling factor transporter ATP-binding protein EcfA"/>
    <property type="match status" value="1"/>
</dbReference>
<comment type="function">
    <text evidence="9">Probably part of an ABC transporter complex. Responsible for energy coupling to the transport system.</text>
</comment>
<accession>A0A371IY35</accession>
<dbReference type="GO" id="GO:0042626">
    <property type="term" value="F:ATPase-coupled transmembrane transporter activity"/>
    <property type="evidence" value="ECO:0007669"/>
    <property type="project" value="TreeGrafter"/>
</dbReference>
<keyword evidence="7" id="KW-1278">Translocase</keyword>
<dbReference type="InterPro" id="IPR003593">
    <property type="entry name" value="AAA+_ATPase"/>
</dbReference>
<gene>
    <name evidence="12" type="ORF">CHL78_018525</name>
</gene>
<organism evidence="12 13">
    <name type="scientific">Romboutsia weinsteinii</name>
    <dbReference type="NCBI Taxonomy" id="2020949"/>
    <lineage>
        <taxon>Bacteria</taxon>
        <taxon>Bacillati</taxon>
        <taxon>Bacillota</taxon>
        <taxon>Clostridia</taxon>
        <taxon>Peptostreptococcales</taxon>
        <taxon>Peptostreptococcaceae</taxon>
        <taxon>Romboutsia</taxon>
    </lineage>
</organism>
<dbReference type="AlphaFoldDB" id="A0A371IY35"/>
<keyword evidence="8 10" id="KW-0472">Membrane</keyword>
<evidence type="ECO:0000256" key="4">
    <source>
        <dbReference type="ARBA" id="ARBA00022475"/>
    </source>
</evidence>
<dbReference type="GO" id="GO:0005524">
    <property type="term" value="F:ATP binding"/>
    <property type="evidence" value="ECO:0007669"/>
    <property type="project" value="UniProtKB-UniRule"/>
</dbReference>
<dbReference type="Proteomes" id="UP000215694">
    <property type="component" value="Unassembled WGS sequence"/>
</dbReference>
<comment type="similarity">
    <text evidence="2 10">Belongs to the ABC transporter superfamily.</text>
</comment>
<dbReference type="OrthoDB" id="9784332at2"/>
<dbReference type="CDD" id="cd03225">
    <property type="entry name" value="ABC_cobalt_CbiO_domain1"/>
    <property type="match status" value="1"/>
</dbReference>
<proteinExistence type="inferred from homology"/>
<evidence type="ECO:0000256" key="5">
    <source>
        <dbReference type="ARBA" id="ARBA00022741"/>
    </source>
</evidence>
<reference evidence="12 13" key="1">
    <citation type="journal article" date="2017" name="Genome Announc.">
        <title>Draft Genome Sequence of Romboutsia weinsteinii sp. nov. Strain CCRI-19649(T) Isolated from Surface Water.</title>
        <authorList>
            <person name="Maheux A.F."/>
            <person name="Boudreau D.K."/>
            <person name="Berube E."/>
            <person name="Boissinot M."/>
            <person name="Cantin P."/>
            <person name="Raymond F."/>
            <person name="Corbeil J."/>
            <person name="Omar R.F."/>
            <person name="Bergeron M.G."/>
        </authorList>
    </citation>
    <scope>NUCLEOTIDE SEQUENCE [LARGE SCALE GENOMIC DNA]</scope>
    <source>
        <strain evidence="12 13">CCRI-19649</strain>
    </source>
</reference>
<dbReference type="GO" id="GO:0043190">
    <property type="term" value="C:ATP-binding cassette (ABC) transporter complex"/>
    <property type="evidence" value="ECO:0007669"/>
    <property type="project" value="TreeGrafter"/>
</dbReference>
<name>A0A371IY35_9FIRM</name>
<evidence type="ECO:0000259" key="11">
    <source>
        <dbReference type="PROSITE" id="PS50893"/>
    </source>
</evidence>
<keyword evidence="3 10" id="KW-0813">Transport</keyword>
<dbReference type="InterPro" id="IPR050095">
    <property type="entry name" value="ECF_ABC_transporter_ATP-bd"/>
</dbReference>
<dbReference type="InterPro" id="IPR017871">
    <property type="entry name" value="ABC_transporter-like_CS"/>
</dbReference>
<dbReference type="GO" id="GO:0006824">
    <property type="term" value="P:cobalt ion transport"/>
    <property type="evidence" value="ECO:0007669"/>
    <property type="project" value="InterPro"/>
</dbReference>
<keyword evidence="6 10" id="KW-0067">ATP-binding</keyword>
<keyword evidence="4 10" id="KW-1003">Cell membrane</keyword>
<dbReference type="GO" id="GO:0016887">
    <property type="term" value="F:ATP hydrolysis activity"/>
    <property type="evidence" value="ECO:0007669"/>
    <property type="project" value="InterPro"/>
</dbReference>
<evidence type="ECO:0000256" key="3">
    <source>
        <dbReference type="ARBA" id="ARBA00022448"/>
    </source>
</evidence>
<evidence type="ECO:0000256" key="7">
    <source>
        <dbReference type="ARBA" id="ARBA00022967"/>
    </source>
</evidence>
<dbReference type="InterPro" id="IPR027417">
    <property type="entry name" value="P-loop_NTPase"/>
</dbReference>
<protein>
    <recommendedName>
        <fullName evidence="10">ABC transporter ATP-binding protein</fullName>
    </recommendedName>
</protein>
<evidence type="ECO:0000313" key="13">
    <source>
        <dbReference type="Proteomes" id="UP000215694"/>
    </source>
</evidence>
<keyword evidence="13" id="KW-1185">Reference proteome</keyword>